<feature type="transmembrane region" description="Helical" evidence="6">
    <location>
        <begin position="321"/>
        <end position="346"/>
    </location>
</feature>
<name>A0A3Q9HQP6_9FIRM</name>
<feature type="transmembrane region" description="Helical" evidence="6">
    <location>
        <begin position="258"/>
        <end position="283"/>
    </location>
</feature>
<feature type="transmembrane region" description="Helical" evidence="6">
    <location>
        <begin position="44"/>
        <end position="65"/>
    </location>
</feature>
<feature type="transmembrane region" description="Helical" evidence="6">
    <location>
        <begin position="387"/>
        <end position="408"/>
    </location>
</feature>
<dbReference type="PRINTS" id="PR00176">
    <property type="entry name" value="NANEUSMPORT"/>
</dbReference>
<evidence type="ECO:0000256" key="6">
    <source>
        <dbReference type="SAM" id="Phobius"/>
    </source>
</evidence>
<protein>
    <submittedName>
        <fullName evidence="7">Transporter</fullName>
    </submittedName>
</protein>
<keyword evidence="3 6" id="KW-0812">Transmembrane</keyword>
<feature type="transmembrane region" description="Helical" evidence="6">
    <location>
        <begin position="146"/>
        <end position="167"/>
    </location>
</feature>
<dbReference type="Pfam" id="PF00209">
    <property type="entry name" value="SNF"/>
    <property type="match status" value="2"/>
</dbReference>
<evidence type="ECO:0000256" key="4">
    <source>
        <dbReference type="ARBA" id="ARBA00022989"/>
    </source>
</evidence>
<dbReference type="CDD" id="cd10334">
    <property type="entry name" value="SLC6sbd_u1"/>
    <property type="match status" value="1"/>
</dbReference>
<feature type="transmembrane region" description="Helical" evidence="6">
    <location>
        <begin position="12"/>
        <end position="32"/>
    </location>
</feature>
<sequence length="498" mass="55223">MEDKKGAFESRLGFIMAAIGSAVGLGNIWRFSYIAYENGGGAFLIPYFVVLLTVGIPMLILEIGFGLRQRGSAALSFARLDRKWEWLGWWAPIISFLLMTYYTVIIGWTLNYVGYSFFQSWGNDPETFFFNNHLGLTSGVWEIGNIQINILITVFLVWAANFIIIYKGVQDGVEKASKIFMPLLFILMAIITLRGLTLPGAMAGINKYLTPDFSRLTDSKVWLAAFGQIFFTLSLGFGVMITYASYLPKKSDVVNNAFITGLGNCGFSFMVGMGVFGVLGYMAHQTGVPVDEVITQSIGLAFVAFPKAISMLPAFQTLFSLIFFLALFIAGLSSSISLVEAVVANLMDKFNIERNKAVILVCGIGFLGSVIYTTGAGLYFLDIIDHFNMQFGAALVGVVECLVIAWIFKASRLREWMNPISDFSIGKWWDVLVQYFIPLTLGFSVIKSAIDEFIKPYGGYPISALSMGWIAAVVLIILAVWFAKMNWANERLLNQEVK</sequence>
<dbReference type="InterPro" id="IPR000175">
    <property type="entry name" value="Na/ntran_symport"/>
</dbReference>
<dbReference type="Proteomes" id="UP000267250">
    <property type="component" value="Chromosome"/>
</dbReference>
<dbReference type="GO" id="GO:0035725">
    <property type="term" value="P:sodium ion transmembrane transport"/>
    <property type="evidence" value="ECO:0007669"/>
    <property type="project" value="TreeGrafter"/>
</dbReference>
<feature type="transmembrane region" description="Helical" evidence="6">
    <location>
        <begin position="428"/>
        <end position="450"/>
    </location>
</feature>
<feature type="transmembrane region" description="Helical" evidence="6">
    <location>
        <begin position="358"/>
        <end position="381"/>
    </location>
</feature>
<dbReference type="AlphaFoldDB" id="A0A3Q9HQP6"/>
<evidence type="ECO:0000256" key="2">
    <source>
        <dbReference type="ARBA" id="ARBA00022448"/>
    </source>
</evidence>
<dbReference type="EMBL" id="CP016379">
    <property type="protein sequence ID" value="AZR73357.1"/>
    <property type="molecule type" value="Genomic_DNA"/>
</dbReference>
<dbReference type="KEGG" id="aft:BBF96_08155"/>
<feature type="transmembrane region" description="Helical" evidence="6">
    <location>
        <begin position="179"/>
        <end position="201"/>
    </location>
</feature>
<proteinExistence type="predicted"/>
<dbReference type="PROSITE" id="PS50267">
    <property type="entry name" value="NA_NEUROTRAN_SYMP_3"/>
    <property type="match status" value="1"/>
</dbReference>
<dbReference type="NCBIfam" id="NF037979">
    <property type="entry name" value="Na_transp"/>
    <property type="match status" value="1"/>
</dbReference>
<keyword evidence="5 6" id="KW-0472">Membrane</keyword>
<keyword evidence="2" id="KW-0813">Transport</keyword>
<feature type="transmembrane region" description="Helical" evidence="6">
    <location>
        <begin position="221"/>
        <end position="246"/>
    </location>
</feature>
<evidence type="ECO:0000256" key="5">
    <source>
        <dbReference type="ARBA" id="ARBA00023136"/>
    </source>
</evidence>
<dbReference type="RefSeq" id="WP_127016692.1">
    <property type="nucleotide sequence ID" value="NZ_CP016379.1"/>
</dbReference>
<evidence type="ECO:0000313" key="7">
    <source>
        <dbReference type="EMBL" id="AZR73357.1"/>
    </source>
</evidence>
<gene>
    <name evidence="7" type="ORF">BBF96_08155</name>
</gene>
<keyword evidence="4 6" id="KW-1133">Transmembrane helix</keyword>
<reference evidence="7 8" key="1">
    <citation type="submission" date="2016-07" db="EMBL/GenBank/DDBJ databases">
        <title>Genome and transcriptome analysis of iron-reducing fermentative bacteria Anoxybacter fermentans.</title>
        <authorList>
            <person name="Zeng X."/>
            <person name="Shao Z."/>
        </authorList>
    </citation>
    <scope>NUCLEOTIDE SEQUENCE [LARGE SCALE GENOMIC DNA]</scope>
    <source>
        <strain evidence="7 8">DY22613</strain>
    </source>
</reference>
<accession>A0A3Q9HQP6</accession>
<feature type="transmembrane region" description="Helical" evidence="6">
    <location>
        <begin position="86"/>
        <end position="110"/>
    </location>
</feature>
<dbReference type="SUPFAM" id="SSF161070">
    <property type="entry name" value="SNF-like"/>
    <property type="match status" value="1"/>
</dbReference>
<keyword evidence="8" id="KW-1185">Reference proteome</keyword>
<evidence type="ECO:0000256" key="3">
    <source>
        <dbReference type="ARBA" id="ARBA00022692"/>
    </source>
</evidence>
<dbReference type="InterPro" id="IPR037272">
    <property type="entry name" value="SNS_sf"/>
</dbReference>
<feature type="transmembrane region" description="Helical" evidence="6">
    <location>
        <begin position="462"/>
        <end position="483"/>
    </location>
</feature>
<organism evidence="7 8">
    <name type="scientific">Anoxybacter fermentans</name>
    <dbReference type="NCBI Taxonomy" id="1323375"/>
    <lineage>
        <taxon>Bacteria</taxon>
        <taxon>Bacillati</taxon>
        <taxon>Bacillota</taxon>
        <taxon>Clostridia</taxon>
        <taxon>Halanaerobiales</taxon>
        <taxon>Anoxybacter</taxon>
    </lineage>
</organism>
<dbReference type="OrthoDB" id="9762833at2"/>
<evidence type="ECO:0000256" key="1">
    <source>
        <dbReference type="ARBA" id="ARBA00004141"/>
    </source>
</evidence>
<dbReference type="PANTHER" id="PTHR11616">
    <property type="entry name" value="SODIUM/CHLORIDE DEPENDENT TRANSPORTER"/>
    <property type="match status" value="1"/>
</dbReference>
<comment type="subcellular location">
    <subcellularLocation>
        <location evidence="1">Membrane</location>
        <topology evidence="1">Multi-pass membrane protein</topology>
    </subcellularLocation>
</comment>
<evidence type="ECO:0000313" key="8">
    <source>
        <dbReference type="Proteomes" id="UP000267250"/>
    </source>
</evidence>
<dbReference type="PANTHER" id="PTHR11616:SF240">
    <property type="entry name" value="BLOATED TUBULES, ISOFORM B-RELATED"/>
    <property type="match status" value="1"/>
</dbReference>
<dbReference type="GO" id="GO:0005886">
    <property type="term" value="C:plasma membrane"/>
    <property type="evidence" value="ECO:0007669"/>
    <property type="project" value="TreeGrafter"/>
</dbReference>